<feature type="transmembrane region" description="Helical" evidence="1">
    <location>
        <begin position="95"/>
        <end position="113"/>
    </location>
</feature>
<keyword evidence="3" id="KW-1185">Reference proteome</keyword>
<comment type="caution">
    <text evidence="2">The sequence shown here is derived from an EMBL/GenBank/DDBJ whole genome shotgun (WGS) entry which is preliminary data.</text>
</comment>
<dbReference type="RefSeq" id="WP_111147314.1">
    <property type="nucleotide sequence ID" value="NZ_QKRB01000044.1"/>
</dbReference>
<feature type="transmembrane region" description="Helical" evidence="1">
    <location>
        <begin position="6"/>
        <end position="29"/>
    </location>
</feature>
<dbReference type="OrthoDB" id="2567755at2"/>
<feature type="transmembrane region" description="Helical" evidence="1">
    <location>
        <begin position="265"/>
        <end position="287"/>
    </location>
</feature>
<evidence type="ECO:0008006" key="4">
    <source>
        <dbReference type="Google" id="ProtNLM"/>
    </source>
</evidence>
<dbReference type="AlphaFoldDB" id="A0A2W1LML7"/>
<name>A0A2W1LML7_9BACL</name>
<evidence type="ECO:0000313" key="3">
    <source>
        <dbReference type="Proteomes" id="UP000249522"/>
    </source>
</evidence>
<keyword evidence="1" id="KW-0472">Membrane</keyword>
<sequence length="299" mass="33584">MGDQVYRLVVMLMVAGQFVVGVTMFIHLLRAIMHRRPRWSGFAGDEGPERLTVPEGLLRVLGISRSGAYYLEREAILAGCGLTFDPGLYAAIRRLLIIGSMGCGVALALYPNFIPSGGLPVYGPAALSFAAAAVALWDLPMLEAFRSYRSERIMREIHAISNQLLYFAGSSLHIHAKLTRCLPYTSAIRGDLERMLGEWYHDADSALRRFKQRLGTAEGAGFAETIEAMRMHEDEAYYELLKERIADYKAKLELKKESRKESASYVLFILAGVPILYTFQIFIYPWVQEGQKLFQSLNS</sequence>
<gene>
    <name evidence="2" type="ORF">DNH61_14300</name>
</gene>
<organism evidence="2 3">
    <name type="scientific">Paenibacillus sambharensis</name>
    <dbReference type="NCBI Taxonomy" id="1803190"/>
    <lineage>
        <taxon>Bacteria</taxon>
        <taxon>Bacillati</taxon>
        <taxon>Bacillota</taxon>
        <taxon>Bacilli</taxon>
        <taxon>Bacillales</taxon>
        <taxon>Paenibacillaceae</taxon>
        <taxon>Paenibacillus</taxon>
    </lineage>
</organism>
<accession>A0A2W1LML7</accession>
<keyword evidence="1" id="KW-0812">Transmembrane</keyword>
<evidence type="ECO:0000313" key="2">
    <source>
        <dbReference type="EMBL" id="PZD95684.1"/>
    </source>
</evidence>
<dbReference type="EMBL" id="QKRB01000044">
    <property type="protein sequence ID" value="PZD95684.1"/>
    <property type="molecule type" value="Genomic_DNA"/>
</dbReference>
<dbReference type="Proteomes" id="UP000249522">
    <property type="component" value="Unassembled WGS sequence"/>
</dbReference>
<protein>
    <recommendedName>
        <fullName evidence="4">Type II secretion system protein GspF domain-containing protein</fullName>
    </recommendedName>
</protein>
<evidence type="ECO:0000256" key="1">
    <source>
        <dbReference type="SAM" id="Phobius"/>
    </source>
</evidence>
<proteinExistence type="predicted"/>
<keyword evidence="1" id="KW-1133">Transmembrane helix</keyword>
<reference evidence="2 3" key="1">
    <citation type="submission" date="2018-06" db="EMBL/GenBank/DDBJ databases">
        <title>Paenibacillus imtechensis sp. nov.</title>
        <authorList>
            <person name="Pinnaka A.K."/>
            <person name="Singh H."/>
            <person name="Kaur M."/>
        </authorList>
    </citation>
    <scope>NUCLEOTIDE SEQUENCE [LARGE SCALE GENOMIC DNA]</scope>
    <source>
        <strain evidence="2 3">SMB1</strain>
    </source>
</reference>
<feature type="transmembrane region" description="Helical" evidence="1">
    <location>
        <begin position="125"/>
        <end position="145"/>
    </location>
</feature>